<dbReference type="InterPro" id="IPR003492">
    <property type="entry name" value="Battenin_disease_Cln3"/>
</dbReference>
<dbReference type="Proteomes" id="UP000285405">
    <property type="component" value="Unassembled WGS sequence"/>
</dbReference>
<dbReference type="GO" id="GO:0051453">
    <property type="term" value="P:regulation of intracellular pH"/>
    <property type="evidence" value="ECO:0007669"/>
    <property type="project" value="TreeGrafter"/>
</dbReference>
<evidence type="ECO:0000256" key="5">
    <source>
        <dbReference type="ARBA" id="ARBA00022970"/>
    </source>
</evidence>
<evidence type="ECO:0000256" key="2">
    <source>
        <dbReference type="ARBA" id="ARBA00007467"/>
    </source>
</evidence>
<keyword evidence="5" id="KW-0029">Amino-acid transport</keyword>
<dbReference type="AlphaFoldDB" id="A0A420H1U0"/>
<keyword evidence="3" id="KW-0813">Transport</keyword>
<feature type="transmembrane region" description="Helical" evidence="8">
    <location>
        <begin position="153"/>
        <end position="173"/>
    </location>
</feature>
<name>A0A420H1U0_9PEZI</name>
<evidence type="ECO:0000256" key="6">
    <source>
        <dbReference type="ARBA" id="ARBA00022989"/>
    </source>
</evidence>
<dbReference type="PRINTS" id="PR01315">
    <property type="entry name" value="BATTENIN"/>
</dbReference>
<feature type="transmembrane region" description="Helical" evidence="8">
    <location>
        <begin position="35"/>
        <end position="56"/>
    </location>
</feature>
<evidence type="ECO:0000256" key="8">
    <source>
        <dbReference type="RuleBase" id="RU361113"/>
    </source>
</evidence>
<protein>
    <recommendedName>
        <fullName evidence="8">Protein BTN</fullName>
    </recommendedName>
</protein>
<evidence type="ECO:0000256" key="4">
    <source>
        <dbReference type="ARBA" id="ARBA00022692"/>
    </source>
</evidence>
<proteinExistence type="inferred from homology"/>
<feature type="transmembrane region" description="Helical" evidence="8">
    <location>
        <begin position="94"/>
        <end position="114"/>
    </location>
</feature>
<dbReference type="GO" id="GO:0012505">
    <property type="term" value="C:endomembrane system"/>
    <property type="evidence" value="ECO:0007669"/>
    <property type="project" value="UniProtKB-SubCell"/>
</dbReference>
<dbReference type="InterPro" id="IPR018460">
    <property type="entry name" value="Battenin_disease_Cln3_subgr"/>
</dbReference>
<feature type="transmembrane region" description="Helical" evidence="8">
    <location>
        <begin position="185"/>
        <end position="203"/>
    </location>
</feature>
<organism evidence="9 10">
    <name type="scientific">Golovinomyces cichoracearum</name>
    <dbReference type="NCBI Taxonomy" id="62708"/>
    <lineage>
        <taxon>Eukaryota</taxon>
        <taxon>Fungi</taxon>
        <taxon>Dikarya</taxon>
        <taxon>Ascomycota</taxon>
        <taxon>Pezizomycotina</taxon>
        <taxon>Leotiomycetes</taxon>
        <taxon>Erysiphales</taxon>
        <taxon>Erysiphaceae</taxon>
        <taxon>Golovinomyces</taxon>
    </lineage>
</organism>
<dbReference type="GO" id="GO:0005774">
    <property type="term" value="C:vacuolar membrane"/>
    <property type="evidence" value="ECO:0007669"/>
    <property type="project" value="UniProtKB-SubCell"/>
</dbReference>
<evidence type="ECO:0000313" key="10">
    <source>
        <dbReference type="Proteomes" id="UP000285405"/>
    </source>
</evidence>
<keyword evidence="8" id="KW-0926">Vacuole</keyword>
<dbReference type="EMBL" id="MCBR01022565">
    <property type="protein sequence ID" value="RKF51410.1"/>
    <property type="molecule type" value="Genomic_DNA"/>
</dbReference>
<dbReference type="PIRSF" id="PIRSF015974">
    <property type="entry name" value="CLN3_BTN1"/>
    <property type="match status" value="1"/>
</dbReference>
<feature type="transmembrane region" description="Helical" evidence="8">
    <location>
        <begin position="68"/>
        <end position="88"/>
    </location>
</feature>
<sequence length="453" mass="49938">MRRFISFRLLSLASFRALSFEGISLFLKDVKTRVLVAFWIFGLINNVSYVIILSAAVDLVGPSTPKGLVLLFDVFPSFLVKLIAPYFIHKVLYSTRILTMFFLSASGMYIIALAPQKQVYLKLLGVLLASLSSGLGEMSILGLTHFYGPSSLAAWGSGTGGAGIVGAGLYVLLTSTLELTIRTSLLISATLPFVMPIAFFTILPRGPLFSTERIDYTILPQASTDDDNIGSCDSSQSVQSDSTAYNTTDILHSHSLSDATEPTSIGFKIKFKRAQSNFLPFMLPLILVYTAEYTINQGIAPNLLFPLSSSPFSNFRSFYPTYAFLYQLGVFISRSSLSFLTISYLLLPSLLQMFNLVLLLFQALYFFLPNVTIVFFIMFWEGLLGGAVYINTFATIMREKQGEEREWSLGATTVSDSAGIMIASLIGIIIEPRICEWNVQSGRPWCREVGGAV</sequence>
<feature type="transmembrane region" description="Helical" evidence="8">
    <location>
        <begin position="315"/>
        <end position="332"/>
    </location>
</feature>
<evidence type="ECO:0000313" key="9">
    <source>
        <dbReference type="EMBL" id="RKF51410.1"/>
    </source>
</evidence>
<dbReference type="OrthoDB" id="5965864at2759"/>
<evidence type="ECO:0000256" key="3">
    <source>
        <dbReference type="ARBA" id="ARBA00022448"/>
    </source>
</evidence>
<dbReference type="PANTHER" id="PTHR10981">
    <property type="entry name" value="BATTENIN"/>
    <property type="match status" value="1"/>
</dbReference>
<evidence type="ECO:0000256" key="1">
    <source>
        <dbReference type="ARBA" id="ARBA00004127"/>
    </source>
</evidence>
<comment type="similarity">
    <text evidence="2 8">Belongs to the battenin family.</text>
</comment>
<gene>
    <name evidence="9" type="ORF">GcC1_225052</name>
</gene>
<feature type="transmembrane region" description="Helical" evidence="8">
    <location>
        <begin position="373"/>
        <end position="397"/>
    </location>
</feature>
<keyword evidence="4 8" id="KW-0812">Transmembrane</keyword>
<keyword evidence="7 8" id="KW-0472">Membrane</keyword>
<dbReference type="SUPFAM" id="SSF103473">
    <property type="entry name" value="MFS general substrate transporter"/>
    <property type="match status" value="1"/>
</dbReference>
<dbReference type="Pfam" id="PF02487">
    <property type="entry name" value="CLN3"/>
    <property type="match status" value="1"/>
</dbReference>
<reference evidence="9 10" key="1">
    <citation type="journal article" date="2018" name="BMC Genomics">
        <title>Comparative genome analyses reveal sequence features reflecting distinct modes of host-adaptation between dicot and monocot powdery mildew.</title>
        <authorList>
            <person name="Wu Y."/>
            <person name="Ma X."/>
            <person name="Pan Z."/>
            <person name="Kale S.D."/>
            <person name="Song Y."/>
            <person name="King H."/>
            <person name="Zhang Q."/>
            <person name="Presley C."/>
            <person name="Deng X."/>
            <person name="Wei C.I."/>
            <person name="Xiao S."/>
        </authorList>
    </citation>
    <scope>NUCLEOTIDE SEQUENCE [LARGE SCALE GENOMIC DNA]</scope>
    <source>
        <strain evidence="9">UCSC1</strain>
    </source>
</reference>
<keyword evidence="6 8" id="KW-1133">Transmembrane helix</keyword>
<comment type="caution">
    <text evidence="9">The sequence shown here is derived from an EMBL/GenBank/DDBJ whole genome shotgun (WGS) entry which is preliminary data.</text>
</comment>
<dbReference type="GO" id="GO:0006865">
    <property type="term" value="P:amino acid transport"/>
    <property type="evidence" value="ECO:0007669"/>
    <property type="project" value="UniProtKB-KW"/>
</dbReference>
<accession>A0A420H1U0</accession>
<feature type="transmembrane region" description="Helical" evidence="8">
    <location>
        <begin position="344"/>
        <end position="367"/>
    </location>
</feature>
<comment type="subcellular location">
    <subcellularLocation>
        <location evidence="1">Endomembrane system</location>
        <topology evidence="1">Multi-pass membrane protein</topology>
    </subcellularLocation>
    <subcellularLocation>
        <location evidence="8">Vacuole membrane</location>
        <topology evidence="8">Multi-pass membrane protein</topology>
    </subcellularLocation>
</comment>
<evidence type="ECO:0000256" key="7">
    <source>
        <dbReference type="ARBA" id="ARBA00023136"/>
    </source>
</evidence>
<dbReference type="PANTHER" id="PTHR10981:SF0">
    <property type="entry name" value="BATTENIN"/>
    <property type="match status" value="1"/>
</dbReference>
<dbReference type="InterPro" id="IPR036259">
    <property type="entry name" value="MFS_trans_sf"/>
</dbReference>
<feature type="transmembrane region" description="Helical" evidence="8">
    <location>
        <begin position="126"/>
        <end position="147"/>
    </location>
</feature>